<name>A0A0C6FXJ9_9HYPH</name>
<evidence type="ECO:0000256" key="1">
    <source>
        <dbReference type="ARBA" id="ARBA00006581"/>
    </source>
</evidence>
<dbReference type="Gene3D" id="2.70.40.10">
    <property type="match status" value="1"/>
</dbReference>
<evidence type="ECO:0000256" key="5">
    <source>
        <dbReference type="HAMAP-Rule" id="MF_00116"/>
    </source>
</evidence>
<proteinExistence type="inferred from homology"/>
<organism evidence="7 8">
    <name type="scientific">Methylobacterium aquaticum</name>
    <dbReference type="NCBI Taxonomy" id="270351"/>
    <lineage>
        <taxon>Bacteria</taxon>
        <taxon>Pseudomonadati</taxon>
        <taxon>Pseudomonadota</taxon>
        <taxon>Alphaproteobacteria</taxon>
        <taxon>Hyphomicrobiales</taxon>
        <taxon>Methylobacteriaceae</taxon>
        <taxon>Methylobacterium</taxon>
    </lineage>
</organism>
<dbReference type="RefSeq" id="WP_060851318.1">
    <property type="nucleotide sequence ID" value="NZ_AP014707.1"/>
</dbReference>
<comment type="pathway">
    <text evidence="5">Pyrimidine metabolism; dUMP biosynthesis; dUMP from dCTP (dUTP route): step 2/2.</text>
</comment>
<evidence type="ECO:0000259" key="6">
    <source>
        <dbReference type="Pfam" id="PF00692"/>
    </source>
</evidence>
<reference evidence="8" key="2">
    <citation type="submission" date="2015-01" db="EMBL/GenBank/DDBJ databases">
        <title>Complete genome sequence of Methylobacterium aquaticum strain 22A.</title>
        <authorList>
            <person name="Tani A."/>
            <person name="Ogura Y."/>
            <person name="Hayashi T."/>
        </authorList>
    </citation>
    <scope>NUCLEOTIDE SEQUENCE [LARGE SCALE GENOMIC DNA]</scope>
    <source>
        <strain evidence="8">MA-22A</strain>
        <plasmid evidence="8">Plasmid pMaq22A_3p DNA</plasmid>
    </source>
</reference>
<dbReference type="HAMAP" id="MF_00116">
    <property type="entry name" value="dUTPase_bact"/>
    <property type="match status" value="1"/>
</dbReference>
<dbReference type="NCBIfam" id="TIGR00576">
    <property type="entry name" value="dut"/>
    <property type="match status" value="1"/>
</dbReference>
<evidence type="ECO:0000256" key="2">
    <source>
        <dbReference type="ARBA" id="ARBA00022801"/>
    </source>
</evidence>
<dbReference type="GO" id="GO:0004170">
    <property type="term" value="F:dUTP diphosphatase activity"/>
    <property type="evidence" value="ECO:0007669"/>
    <property type="project" value="UniProtKB-UniRule"/>
</dbReference>
<dbReference type="InterPro" id="IPR008181">
    <property type="entry name" value="dUTPase"/>
</dbReference>
<evidence type="ECO:0000313" key="7">
    <source>
        <dbReference type="EMBL" id="BAQ50269.1"/>
    </source>
</evidence>
<feature type="binding site" evidence="5">
    <location>
        <begin position="82"/>
        <end position="84"/>
    </location>
    <ligand>
        <name>substrate</name>
    </ligand>
</feature>
<accession>A0A0C6FXJ9</accession>
<dbReference type="GO" id="GO:0046081">
    <property type="term" value="P:dUTP catabolic process"/>
    <property type="evidence" value="ECO:0007669"/>
    <property type="project" value="InterPro"/>
</dbReference>
<dbReference type="KEGG" id="maqu:Maq22A_3p50070"/>
<keyword evidence="3 5" id="KW-0546">Nucleotide metabolism</keyword>
<dbReference type="GO" id="GO:0000287">
    <property type="term" value="F:magnesium ion binding"/>
    <property type="evidence" value="ECO:0007669"/>
    <property type="project" value="UniProtKB-UniRule"/>
</dbReference>
<sequence>MSVVQIKRLTATAKLPTYGSEHAAGMDLHADIPFPLTIAPGQRALIPTGIAMAIEPGFALLICPRSGLSLKSGITVHNGPGVIDADYRGPIGVILHNTTEDSFFEVVPGDRIAQGVLTPVFRAIFEEADALEETVRGTGGFGSTGVGKAA</sequence>
<dbReference type="InterPro" id="IPR033704">
    <property type="entry name" value="dUTPase_trimeric"/>
</dbReference>
<dbReference type="AlphaFoldDB" id="A0A0C6FXJ9"/>
<dbReference type="NCBIfam" id="NF001862">
    <property type="entry name" value="PRK00601.1"/>
    <property type="match status" value="1"/>
</dbReference>
<dbReference type="PANTHER" id="PTHR11241:SF0">
    <property type="entry name" value="DEOXYURIDINE 5'-TRIPHOSPHATE NUCLEOTIDOHYDROLASE"/>
    <property type="match status" value="1"/>
</dbReference>
<comment type="cofactor">
    <cofactor evidence="5">
        <name>Mg(2+)</name>
        <dbReference type="ChEBI" id="CHEBI:18420"/>
    </cofactor>
</comment>
<dbReference type="UniPathway" id="UPA00610">
    <property type="reaction ID" value="UER00666"/>
</dbReference>
<dbReference type="Proteomes" id="UP000061432">
    <property type="component" value="Plasmid pMaq22A_3p"/>
</dbReference>
<protein>
    <recommendedName>
        <fullName evidence="5">Deoxyuridine 5'-triphosphate nucleotidohydrolase</fullName>
        <shortName evidence="5">dUTPase</shortName>
        <ecNumber evidence="5">3.6.1.23</ecNumber>
    </recommendedName>
    <alternativeName>
        <fullName evidence="5">dUTP pyrophosphatase</fullName>
    </alternativeName>
</protein>
<dbReference type="SUPFAM" id="SSF51283">
    <property type="entry name" value="dUTPase-like"/>
    <property type="match status" value="1"/>
</dbReference>
<keyword evidence="5" id="KW-0479">Metal-binding</keyword>
<dbReference type="OrthoDB" id="9809956at2"/>
<dbReference type="InterPro" id="IPR036157">
    <property type="entry name" value="dUTPase-like_sf"/>
</dbReference>
<dbReference type="PATRIC" id="fig|270351.10.peg.7457"/>
<keyword evidence="5" id="KW-0460">Magnesium</keyword>
<keyword evidence="2 5" id="KW-0378">Hydrolase</keyword>
<feature type="domain" description="dUTPase-like" evidence="6">
    <location>
        <begin position="13"/>
        <end position="145"/>
    </location>
</feature>
<evidence type="ECO:0000256" key="3">
    <source>
        <dbReference type="ARBA" id="ARBA00023080"/>
    </source>
</evidence>
<dbReference type="EMBL" id="AP014707">
    <property type="protein sequence ID" value="BAQ50269.1"/>
    <property type="molecule type" value="Genomic_DNA"/>
</dbReference>
<keyword evidence="7" id="KW-0614">Plasmid</keyword>
<evidence type="ECO:0000256" key="4">
    <source>
        <dbReference type="ARBA" id="ARBA00047686"/>
    </source>
</evidence>
<gene>
    <name evidence="5 7" type="primary">dut</name>
    <name evidence="7" type="ORF">Maq22A_3p50070</name>
</gene>
<comment type="catalytic activity">
    <reaction evidence="4 5">
        <text>dUTP + H2O = dUMP + diphosphate + H(+)</text>
        <dbReference type="Rhea" id="RHEA:10248"/>
        <dbReference type="ChEBI" id="CHEBI:15377"/>
        <dbReference type="ChEBI" id="CHEBI:15378"/>
        <dbReference type="ChEBI" id="CHEBI:33019"/>
        <dbReference type="ChEBI" id="CHEBI:61555"/>
        <dbReference type="ChEBI" id="CHEBI:246422"/>
        <dbReference type="EC" id="3.6.1.23"/>
    </reaction>
</comment>
<comment type="similarity">
    <text evidence="1 5">Belongs to the dUTPase family.</text>
</comment>
<evidence type="ECO:0000313" key="8">
    <source>
        <dbReference type="Proteomes" id="UP000061432"/>
    </source>
</evidence>
<dbReference type="PANTHER" id="PTHR11241">
    <property type="entry name" value="DEOXYURIDINE 5'-TRIPHOSPHATE NUCLEOTIDOHYDROLASE"/>
    <property type="match status" value="1"/>
</dbReference>
<dbReference type="CDD" id="cd07557">
    <property type="entry name" value="trimeric_dUTPase"/>
    <property type="match status" value="1"/>
</dbReference>
<comment type="function">
    <text evidence="5">This enzyme is involved in nucleotide metabolism: it produces dUMP, the immediate precursor of thymidine nucleotides and it decreases the intracellular concentration of dUTP so that uracil cannot be incorporated into DNA.</text>
</comment>
<dbReference type="GO" id="GO:0006226">
    <property type="term" value="P:dUMP biosynthetic process"/>
    <property type="evidence" value="ECO:0007669"/>
    <property type="project" value="UniProtKB-UniRule"/>
</dbReference>
<comment type="caution">
    <text evidence="5">Lacks conserved residue(s) required for the propagation of feature annotation.</text>
</comment>
<geneLocation type="plasmid" evidence="8">
    <name>pMaq22A_3p DNA</name>
</geneLocation>
<reference evidence="7 8" key="1">
    <citation type="journal article" date="2015" name="Genome Announc.">
        <title>Complete Genome Sequence of Methylobacterium aquaticum Strain 22A, Isolated from Racomitrium japonicum Moss.</title>
        <authorList>
            <person name="Tani A."/>
            <person name="Ogura Y."/>
            <person name="Hayashi T."/>
            <person name="Kimbara K."/>
        </authorList>
    </citation>
    <scope>NUCLEOTIDE SEQUENCE [LARGE SCALE GENOMIC DNA]</scope>
    <source>
        <strain evidence="7 8">MA-22A</strain>
        <plasmid evidence="8">Plasmid pMaq22A_3p DNA</plasmid>
    </source>
</reference>
<feature type="binding site" evidence="5">
    <location>
        <begin position="65"/>
        <end position="67"/>
    </location>
    <ligand>
        <name>substrate</name>
    </ligand>
</feature>
<dbReference type="Pfam" id="PF00692">
    <property type="entry name" value="dUTPase"/>
    <property type="match status" value="1"/>
</dbReference>
<dbReference type="EC" id="3.6.1.23" evidence="5"/>
<dbReference type="InterPro" id="IPR029054">
    <property type="entry name" value="dUTPase-like"/>
</dbReference>
<feature type="binding site" evidence="5">
    <location>
        <position position="78"/>
    </location>
    <ligand>
        <name>substrate</name>
    </ligand>
</feature>